<dbReference type="Pfam" id="PF01323">
    <property type="entry name" value="DSBA"/>
    <property type="match status" value="2"/>
</dbReference>
<dbReference type="GO" id="GO:0018845">
    <property type="term" value="F:2-hydroxychromene-2-carboxylate isomerase activity"/>
    <property type="evidence" value="ECO:0007669"/>
    <property type="project" value="UniProtKB-UniRule"/>
</dbReference>
<evidence type="ECO:0000313" key="5">
    <source>
        <dbReference type="EMBL" id="BAO28356.1"/>
    </source>
</evidence>
<dbReference type="InterPro" id="IPR001853">
    <property type="entry name" value="DSBA-like_thioredoxin_dom"/>
</dbReference>
<dbReference type="Proteomes" id="UP000031637">
    <property type="component" value="Chromosome"/>
</dbReference>
<dbReference type="CDD" id="cd03022">
    <property type="entry name" value="DsbA_HCCA_Iso"/>
    <property type="match status" value="1"/>
</dbReference>
<keyword evidence="1 5" id="KW-0413">Isomerase</keyword>
<dbReference type="PANTHER" id="PTHR42943">
    <property type="entry name" value="GLUTATHIONE S-TRANSFERASE KAPPA"/>
    <property type="match status" value="1"/>
</dbReference>
<dbReference type="InterPro" id="IPR014440">
    <property type="entry name" value="HCCAis_GSTk"/>
</dbReference>
<name>W0SBH8_9PROT</name>
<evidence type="ECO:0000313" key="6">
    <source>
        <dbReference type="Proteomes" id="UP000031637"/>
    </source>
</evidence>
<dbReference type="GO" id="GO:0004602">
    <property type="term" value="F:glutathione peroxidase activity"/>
    <property type="evidence" value="ECO:0007669"/>
    <property type="project" value="TreeGrafter"/>
</dbReference>
<dbReference type="GO" id="GO:0004364">
    <property type="term" value="F:glutathione transferase activity"/>
    <property type="evidence" value="ECO:0007669"/>
    <property type="project" value="TreeGrafter"/>
</dbReference>
<evidence type="ECO:0000256" key="2">
    <source>
        <dbReference type="PIRSR" id="PIRSR006386-1"/>
    </source>
</evidence>
<feature type="domain" description="DSBA-like thioredoxin" evidence="4">
    <location>
        <begin position="6"/>
        <end position="104"/>
    </location>
</feature>
<sequence>MDKAPIEFWFDFSSPYSYLASELIDDLAAKYGRKVKWRPMMLGAAFKASGLPLLITVPLKGEYSKRDFDRSARFLGIPYRFPSKFPLATLVAARGYYWLHGQDCATRPLAAEGDPRSGGVATASGMATPNSDSRGLISASAVAPSACAEGTAPRSGVAREFAHAVFRAYWVDDRDIGELPVVLEIVDHLGIDRDAFTTAIVTPEIKDRLKQETDAAIARGMFGAPYFMVDGEPFWGVDRLPQIEKWLQTGGF</sequence>
<dbReference type="InterPro" id="IPR044087">
    <property type="entry name" value="NahD-like"/>
</dbReference>
<dbReference type="SUPFAM" id="SSF52833">
    <property type="entry name" value="Thioredoxin-like"/>
    <property type="match status" value="2"/>
</dbReference>
<feature type="region of interest" description="Disordered" evidence="3">
    <location>
        <begin position="111"/>
        <end position="131"/>
    </location>
</feature>
<dbReference type="HOGENOM" id="CLU_069253_1_3_4"/>
<dbReference type="InterPro" id="IPR051924">
    <property type="entry name" value="GST_Kappa/NadH"/>
</dbReference>
<dbReference type="PANTHER" id="PTHR42943:SF2">
    <property type="entry name" value="GLUTATHIONE S-TRANSFERASE KAPPA 1"/>
    <property type="match status" value="1"/>
</dbReference>
<evidence type="ECO:0000256" key="3">
    <source>
        <dbReference type="SAM" id="MobiDB-lite"/>
    </source>
</evidence>
<dbReference type="EMBL" id="AP012547">
    <property type="protein sequence ID" value="BAO28356.1"/>
    <property type="molecule type" value="Genomic_DNA"/>
</dbReference>
<accession>W0SBH8</accession>
<feature type="active site" description="Nucleophile" evidence="2">
    <location>
        <position position="14"/>
    </location>
</feature>
<feature type="domain" description="DSBA-like thioredoxin" evidence="4">
    <location>
        <begin position="154"/>
        <end position="247"/>
    </location>
</feature>
<dbReference type="AlphaFoldDB" id="W0SBH8"/>
<evidence type="ECO:0000259" key="4">
    <source>
        <dbReference type="Pfam" id="PF01323"/>
    </source>
</evidence>
<dbReference type="Gene3D" id="3.40.30.10">
    <property type="entry name" value="Glutaredoxin"/>
    <property type="match status" value="2"/>
</dbReference>
<organism evidence="5 6">
    <name type="scientific">Sulfuritalea hydrogenivorans sk43H</name>
    <dbReference type="NCBI Taxonomy" id="1223802"/>
    <lineage>
        <taxon>Bacteria</taxon>
        <taxon>Pseudomonadati</taxon>
        <taxon>Pseudomonadota</taxon>
        <taxon>Betaproteobacteria</taxon>
        <taxon>Nitrosomonadales</taxon>
        <taxon>Sterolibacteriaceae</taxon>
        <taxon>Sulfuritalea</taxon>
    </lineage>
</organism>
<dbReference type="GO" id="GO:1901170">
    <property type="term" value="P:naphthalene catabolic process"/>
    <property type="evidence" value="ECO:0007669"/>
    <property type="project" value="InterPro"/>
</dbReference>
<dbReference type="PIRSF" id="PIRSF006386">
    <property type="entry name" value="HCCAis_GSTk"/>
    <property type="match status" value="1"/>
</dbReference>
<dbReference type="EC" id="5.99.1.4" evidence="1"/>
<proteinExistence type="inferred from homology"/>
<dbReference type="GO" id="GO:0006749">
    <property type="term" value="P:glutathione metabolic process"/>
    <property type="evidence" value="ECO:0007669"/>
    <property type="project" value="TreeGrafter"/>
</dbReference>
<gene>
    <name evidence="5" type="ORF">SUTH_00542</name>
</gene>
<comment type="catalytic activity">
    <reaction evidence="1">
        <text>2-hydroxychromene-2-carboxylate = (3E)-4-(2-hydroxyphenyl)-2-oxobut-3-enoate</text>
        <dbReference type="Rhea" id="RHEA:27401"/>
        <dbReference type="ChEBI" id="CHEBI:59350"/>
        <dbReference type="ChEBI" id="CHEBI:59353"/>
        <dbReference type="EC" id="5.99.1.4"/>
    </reaction>
</comment>
<dbReference type="InterPro" id="IPR036249">
    <property type="entry name" value="Thioredoxin-like_sf"/>
</dbReference>
<dbReference type="STRING" id="1223802.SUTH_00542"/>
<dbReference type="RefSeq" id="WP_197539639.1">
    <property type="nucleotide sequence ID" value="NZ_AP012547.1"/>
</dbReference>
<protein>
    <recommendedName>
        <fullName evidence="1">2-hydroxychromene-2-carboxylate isomerase</fullName>
        <ecNumber evidence="1">5.99.1.4</ecNumber>
    </recommendedName>
</protein>
<dbReference type="KEGG" id="shd:SUTH_00542"/>
<reference evidence="5 6" key="1">
    <citation type="journal article" date="2014" name="Syst. Appl. Microbiol.">
        <title>Complete genomes of freshwater sulfur oxidizers Sulfuricella denitrificans skB26 and Sulfuritalea hydrogenivorans sk43H: genetic insights into the sulfur oxidation pathway of betaproteobacteria.</title>
        <authorList>
            <person name="Watanabe T."/>
            <person name="Kojima H."/>
            <person name="Fukui M."/>
        </authorList>
    </citation>
    <scope>NUCLEOTIDE SEQUENCE [LARGE SCALE GENOMIC DNA]</scope>
    <source>
        <strain evidence="5">DSM22779</strain>
    </source>
</reference>
<evidence type="ECO:0000256" key="1">
    <source>
        <dbReference type="PIRNR" id="PIRNR006386"/>
    </source>
</evidence>
<keyword evidence="6" id="KW-1185">Reference proteome</keyword>
<comment type="similarity">
    <text evidence="1">Belongs to the GST superfamily. NadH family.</text>
</comment>